<organism evidence="4 5">
    <name type="scientific">Diabrotica balteata</name>
    <name type="common">Banded cucumber beetle</name>
    <dbReference type="NCBI Taxonomy" id="107213"/>
    <lineage>
        <taxon>Eukaryota</taxon>
        <taxon>Metazoa</taxon>
        <taxon>Ecdysozoa</taxon>
        <taxon>Arthropoda</taxon>
        <taxon>Hexapoda</taxon>
        <taxon>Insecta</taxon>
        <taxon>Pterygota</taxon>
        <taxon>Neoptera</taxon>
        <taxon>Endopterygota</taxon>
        <taxon>Coleoptera</taxon>
        <taxon>Polyphaga</taxon>
        <taxon>Cucujiformia</taxon>
        <taxon>Chrysomeloidea</taxon>
        <taxon>Chrysomelidae</taxon>
        <taxon>Galerucinae</taxon>
        <taxon>Diabroticina</taxon>
        <taxon>Diabroticites</taxon>
        <taxon>Diabrotica</taxon>
    </lineage>
</organism>
<evidence type="ECO:0000259" key="3">
    <source>
        <dbReference type="Pfam" id="PF25449"/>
    </source>
</evidence>
<feature type="region of interest" description="Disordered" evidence="2">
    <location>
        <begin position="190"/>
        <end position="226"/>
    </location>
</feature>
<evidence type="ECO:0000313" key="4">
    <source>
        <dbReference type="EMBL" id="CAG9826242.1"/>
    </source>
</evidence>
<dbReference type="OrthoDB" id="333551at2759"/>
<feature type="region of interest" description="Disordered" evidence="2">
    <location>
        <begin position="272"/>
        <end position="359"/>
    </location>
</feature>
<dbReference type="AlphaFoldDB" id="A0A9N9SL66"/>
<accession>A0A9N9SL66</accession>
<dbReference type="PANTHER" id="PTHR15885:SF1">
    <property type="entry name" value="COILED-COIL DOMAIN-CONTAINING PROTEIN 174"/>
    <property type="match status" value="1"/>
</dbReference>
<dbReference type="EMBL" id="OU898276">
    <property type="protein sequence ID" value="CAG9826242.1"/>
    <property type="molecule type" value="Genomic_DNA"/>
</dbReference>
<feature type="domain" description="CCDC174 alpha/beta GRSR" evidence="3">
    <location>
        <begin position="152"/>
        <end position="180"/>
    </location>
</feature>
<dbReference type="InterPro" id="IPR057464">
    <property type="entry name" value="CCDC174_GRSR"/>
</dbReference>
<proteinExistence type="predicted"/>
<protein>
    <recommendedName>
        <fullName evidence="3">CCDC174 alpha/beta GRSR domain-containing protein</fullName>
    </recommendedName>
</protein>
<gene>
    <name evidence="4" type="ORF">DIABBA_LOCUS379</name>
</gene>
<dbReference type="GO" id="GO:0005634">
    <property type="term" value="C:nucleus"/>
    <property type="evidence" value="ECO:0007669"/>
    <property type="project" value="TreeGrafter"/>
</dbReference>
<name>A0A9N9SL66_DIABA</name>
<keyword evidence="5" id="KW-1185">Reference proteome</keyword>
<reference evidence="4" key="1">
    <citation type="submission" date="2022-01" db="EMBL/GenBank/DDBJ databases">
        <authorList>
            <person name="King R."/>
        </authorList>
    </citation>
    <scope>NUCLEOTIDE SEQUENCE</scope>
</reference>
<dbReference type="PANTHER" id="PTHR15885">
    <property type="entry name" value="COILED-COIL DOMAIN-CONTAINING PROTEIN 174"/>
    <property type="match status" value="1"/>
</dbReference>
<dbReference type="InterPro" id="IPR025066">
    <property type="entry name" value="CCDC174-like"/>
</dbReference>
<dbReference type="Proteomes" id="UP001153709">
    <property type="component" value="Chromosome 1"/>
</dbReference>
<feature type="compositionally biased region" description="Basic and acidic residues" evidence="2">
    <location>
        <begin position="47"/>
        <end position="59"/>
    </location>
</feature>
<sequence>MSTYEISKSSLLSLKAEILRKQQELNKAKVDNDVKIKILKKSPLEIKNKGVEARDRNDQSDVDQDLLKQSRSVLEQKAALYEKLSSGNVSENDKERNKLFLVRFDKKNIENSSKVSDLPPSDSESDKKPNSEDDNDYYHSDDEEHTDPQEKWVDYVDCFGRTRKCMQKDLEYLKSKDNEMKKVVDIKNQQFNNSASQNHESDDKIDQSSTEPVFENEVGQSELLSSDMRRELLRQQWEKEEEELRNKSEIHYEDVLFGEARTHGVGYYRFSKDERERAKQQEALKRLRKETEDKQKKAQQLKDTREKLLAARLKAARNRKRARMGLPPEEDEEPNIPTPAQPEIAKEELDKKNEDDEKEQLLERARKNHIRPWDIGKEGVKEHQILTQEEWVDKKREERPSEFAPPVNYRKNFRAEDTELTDQSSAERKSLKFSTKKKSNIKSRGKMKQKTDQMHILETVAVNDDKVEASVSSDTATCTAVLQDYEKAFKVHIENEVDFDVEDDLLRDYKTVMSNSKPYCDYSQEDTLLDDYNQRKHENINKRRAEIAPPPTYDYYGPSHSKMKKVTVNPPNIQDSIEKGLEFLRKQIEQKQKSSKNREDMFLC</sequence>
<feature type="region of interest" description="Disordered" evidence="2">
    <location>
        <begin position="111"/>
        <end position="147"/>
    </location>
</feature>
<feature type="compositionally biased region" description="Basic and acidic residues" evidence="2">
    <location>
        <begin position="124"/>
        <end position="147"/>
    </location>
</feature>
<evidence type="ECO:0000313" key="5">
    <source>
        <dbReference type="Proteomes" id="UP001153709"/>
    </source>
</evidence>
<evidence type="ECO:0000256" key="1">
    <source>
        <dbReference type="ARBA" id="ARBA00023054"/>
    </source>
</evidence>
<keyword evidence="1" id="KW-0175">Coiled coil</keyword>
<feature type="compositionally biased region" description="Basic and acidic residues" evidence="2">
    <location>
        <begin position="272"/>
        <end position="309"/>
    </location>
</feature>
<feature type="region of interest" description="Disordered" evidence="2">
    <location>
        <begin position="47"/>
        <end position="68"/>
    </location>
</feature>
<feature type="compositionally biased region" description="Basic residues" evidence="2">
    <location>
        <begin position="314"/>
        <end position="323"/>
    </location>
</feature>
<dbReference type="Pfam" id="PF13300">
    <property type="entry name" value="DUF4078"/>
    <property type="match status" value="1"/>
</dbReference>
<evidence type="ECO:0000256" key="2">
    <source>
        <dbReference type="SAM" id="MobiDB-lite"/>
    </source>
</evidence>
<dbReference type="Pfam" id="PF25449">
    <property type="entry name" value="CCDC174_GRSR"/>
    <property type="match status" value="1"/>
</dbReference>
<feature type="region of interest" description="Disordered" evidence="2">
    <location>
        <begin position="416"/>
        <end position="450"/>
    </location>
</feature>
<feature type="compositionally biased region" description="Basic and acidic residues" evidence="2">
    <location>
        <begin position="344"/>
        <end position="359"/>
    </location>
</feature>
<feature type="compositionally biased region" description="Basic residues" evidence="2">
    <location>
        <begin position="434"/>
        <end position="448"/>
    </location>
</feature>